<reference evidence="2" key="1">
    <citation type="journal article" date="2020" name="mSystems">
        <title>Genome- and Community-Level Interaction Insights into Carbon Utilization and Element Cycling Functions of Hydrothermarchaeota in Hydrothermal Sediment.</title>
        <authorList>
            <person name="Zhou Z."/>
            <person name="Liu Y."/>
            <person name="Xu W."/>
            <person name="Pan J."/>
            <person name="Luo Z.H."/>
            <person name="Li M."/>
        </authorList>
    </citation>
    <scope>NUCLEOTIDE SEQUENCE [LARGE SCALE GENOMIC DNA]</scope>
    <source>
        <strain evidence="2">HyVt-346</strain>
    </source>
</reference>
<dbReference type="Proteomes" id="UP000886188">
    <property type="component" value="Unassembled WGS sequence"/>
</dbReference>
<name>A0A7V1GEA6_9GAMM</name>
<accession>A0A7V1GEA6</accession>
<gene>
    <name evidence="2" type="ORF">ENH88_06445</name>
</gene>
<sequence>MSQQNQLSTTQRVLKHVLLWTVFGYCYHSAINLLVKMAIDSQPEQVLVTAMAYCLGFNVLSAHLISKYDRHWPEIAAIYIGIFGLLVVPVILVGPQALLSRPLLAGILISLPVFTFAMRFIKRKLPKN</sequence>
<keyword evidence="1" id="KW-0812">Transmembrane</keyword>
<dbReference type="RefSeq" id="WP_304180794.1">
    <property type="nucleotide sequence ID" value="NZ_DRGM01000071.1"/>
</dbReference>
<proteinExistence type="predicted"/>
<evidence type="ECO:0000313" key="2">
    <source>
        <dbReference type="EMBL" id="HEA16072.1"/>
    </source>
</evidence>
<feature type="transmembrane region" description="Helical" evidence="1">
    <location>
        <begin position="45"/>
        <end position="65"/>
    </location>
</feature>
<protein>
    <submittedName>
        <fullName evidence="2">Uncharacterized protein</fullName>
    </submittedName>
</protein>
<feature type="transmembrane region" description="Helical" evidence="1">
    <location>
        <begin position="17"/>
        <end position="39"/>
    </location>
</feature>
<keyword evidence="1" id="KW-1133">Transmembrane helix</keyword>
<evidence type="ECO:0000256" key="1">
    <source>
        <dbReference type="SAM" id="Phobius"/>
    </source>
</evidence>
<organism evidence="2">
    <name type="scientific">Pseudoalteromonas prydzensis</name>
    <dbReference type="NCBI Taxonomy" id="182141"/>
    <lineage>
        <taxon>Bacteria</taxon>
        <taxon>Pseudomonadati</taxon>
        <taxon>Pseudomonadota</taxon>
        <taxon>Gammaproteobacteria</taxon>
        <taxon>Alteromonadales</taxon>
        <taxon>Pseudoalteromonadaceae</taxon>
        <taxon>Pseudoalteromonas</taxon>
    </lineage>
</organism>
<feature type="transmembrane region" description="Helical" evidence="1">
    <location>
        <begin position="103"/>
        <end position="121"/>
    </location>
</feature>
<dbReference type="AlphaFoldDB" id="A0A7V1GEA6"/>
<keyword evidence="1" id="KW-0472">Membrane</keyword>
<comment type="caution">
    <text evidence="2">The sequence shown here is derived from an EMBL/GenBank/DDBJ whole genome shotgun (WGS) entry which is preliminary data.</text>
</comment>
<dbReference type="EMBL" id="DRGM01000071">
    <property type="protein sequence ID" value="HEA16072.1"/>
    <property type="molecule type" value="Genomic_DNA"/>
</dbReference>
<feature type="transmembrane region" description="Helical" evidence="1">
    <location>
        <begin position="77"/>
        <end position="97"/>
    </location>
</feature>